<proteinExistence type="predicted"/>
<accession>A0A1Y5FCQ5</accession>
<gene>
    <name evidence="1" type="ORF">A9Q84_09860</name>
</gene>
<protein>
    <submittedName>
        <fullName evidence="1">Uncharacterized protein</fullName>
    </submittedName>
</protein>
<evidence type="ECO:0000313" key="1">
    <source>
        <dbReference type="EMBL" id="OUR96640.1"/>
    </source>
</evidence>
<dbReference type="AlphaFoldDB" id="A0A1Y5FCQ5"/>
<dbReference type="EMBL" id="MAAO01000006">
    <property type="protein sequence ID" value="OUR96640.1"/>
    <property type="molecule type" value="Genomic_DNA"/>
</dbReference>
<dbReference type="Proteomes" id="UP000196531">
    <property type="component" value="Unassembled WGS sequence"/>
</dbReference>
<organism evidence="1 2">
    <name type="scientific">Halobacteriovorax marinus</name>
    <dbReference type="NCBI Taxonomy" id="97084"/>
    <lineage>
        <taxon>Bacteria</taxon>
        <taxon>Pseudomonadati</taxon>
        <taxon>Bdellovibrionota</taxon>
        <taxon>Bacteriovoracia</taxon>
        <taxon>Bacteriovoracales</taxon>
        <taxon>Halobacteriovoraceae</taxon>
        <taxon>Halobacteriovorax</taxon>
    </lineage>
</organism>
<sequence>MKTIIIVLILSIFNFKSFAVDGEYICHVNQLVSYKSLANRILNVSHQLDKITELKNKGERVLALKQIQYANRDIARFRKVLAKSNFCYSLKDKVDYLKVQSLKFELTLSLDQRELKKTDTCGYFIEKIKVSIENSRSIANKPHEQYVEISRSLRKTNHILAKKSCSKVQKKELGMIFDKQTVYLDKLYLKVKS</sequence>
<comment type="caution">
    <text evidence="1">The sequence shown here is derived from an EMBL/GenBank/DDBJ whole genome shotgun (WGS) entry which is preliminary data.</text>
</comment>
<evidence type="ECO:0000313" key="2">
    <source>
        <dbReference type="Proteomes" id="UP000196531"/>
    </source>
</evidence>
<name>A0A1Y5FCQ5_9BACT</name>
<reference evidence="2" key="1">
    <citation type="journal article" date="2017" name="Proc. Natl. Acad. Sci. U.S.A.">
        <title>Simulation of Deepwater Horizon oil plume reveals substrate specialization within a complex community of hydrocarbon-degraders.</title>
        <authorList>
            <person name="Hu P."/>
            <person name="Dubinsky E.A."/>
            <person name="Probst A.J."/>
            <person name="Wang J."/>
            <person name="Sieber C.M.K."/>
            <person name="Tom L.M."/>
            <person name="Gardinali P."/>
            <person name="Banfield J.F."/>
            <person name="Atlas R.M."/>
            <person name="Andersen G.L."/>
        </authorList>
    </citation>
    <scope>NUCLEOTIDE SEQUENCE [LARGE SCALE GENOMIC DNA]</scope>
</reference>